<proteinExistence type="predicted"/>
<dbReference type="EMBL" id="SMFY01000001">
    <property type="protein sequence ID" value="TCK30143.1"/>
    <property type="molecule type" value="Genomic_DNA"/>
</dbReference>
<feature type="signal peptide" evidence="1">
    <location>
        <begin position="1"/>
        <end position="26"/>
    </location>
</feature>
<evidence type="ECO:0008006" key="4">
    <source>
        <dbReference type="Google" id="ProtNLM"/>
    </source>
</evidence>
<name>A0A4R1I7T1_ANCAQ</name>
<keyword evidence="3" id="KW-1185">Reference proteome</keyword>
<feature type="chain" id="PRO_5020512603" description="Twin-arginine translocation signal domain-containing protein" evidence="1">
    <location>
        <begin position="27"/>
        <end position="241"/>
    </location>
</feature>
<accession>A0A4R1I7T1</accession>
<dbReference type="AlphaFoldDB" id="A0A4R1I7T1"/>
<organism evidence="2 3">
    <name type="scientific">Ancylobacter aquaticus</name>
    <dbReference type="NCBI Taxonomy" id="100"/>
    <lineage>
        <taxon>Bacteria</taxon>
        <taxon>Pseudomonadati</taxon>
        <taxon>Pseudomonadota</taxon>
        <taxon>Alphaproteobacteria</taxon>
        <taxon>Hyphomicrobiales</taxon>
        <taxon>Xanthobacteraceae</taxon>
        <taxon>Ancylobacter</taxon>
    </lineage>
</organism>
<sequence>MSNLNRRNLIRGAALAPLLGALPAPACSAEADPSIIAVNAYKVARAAYVDACQRWDSDDEVDATNRIESLAAIAALSTVPTSPAGLRSLCEFASWLVSVGEAELSEWRPGYGTAGADQRTGEDMYFATLAAAAAALLPAAPQDMGTMPVCVPAPVRHDPLADMIRAFHDEEVVMRSFPGDIPEDFEHAAFAALGDEELPPALSQEVALDALRLSVRLGDEAPGDYAAPNLARAALAFFEGV</sequence>
<protein>
    <recommendedName>
        <fullName evidence="4">Twin-arginine translocation signal domain-containing protein</fullName>
    </recommendedName>
</protein>
<evidence type="ECO:0000313" key="3">
    <source>
        <dbReference type="Proteomes" id="UP000295030"/>
    </source>
</evidence>
<keyword evidence="1" id="KW-0732">Signal</keyword>
<dbReference type="Proteomes" id="UP000295030">
    <property type="component" value="Unassembled WGS sequence"/>
</dbReference>
<reference evidence="2 3" key="1">
    <citation type="submission" date="2019-03" db="EMBL/GenBank/DDBJ databases">
        <title>Genomic Encyclopedia of Type Strains, Phase IV (KMG-IV): sequencing the most valuable type-strain genomes for metagenomic binning, comparative biology and taxonomic classification.</title>
        <authorList>
            <person name="Goeker M."/>
        </authorList>
    </citation>
    <scope>NUCLEOTIDE SEQUENCE [LARGE SCALE GENOMIC DNA]</scope>
    <source>
        <strain evidence="2 3">DSM 101</strain>
    </source>
</reference>
<dbReference type="PROSITE" id="PS51318">
    <property type="entry name" value="TAT"/>
    <property type="match status" value="1"/>
</dbReference>
<dbReference type="InterPro" id="IPR006311">
    <property type="entry name" value="TAT_signal"/>
</dbReference>
<evidence type="ECO:0000313" key="2">
    <source>
        <dbReference type="EMBL" id="TCK30143.1"/>
    </source>
</evidence>
<comment type="caution">
    <text evidence="2">The sequence shown here is derived from an EMBL/GenBank/DDBJ whole genome shotgun (WGS) entry which is preliminary data.</text>
</comment>
<gene>
    <name evidence="2" type="ORF">EV667_0230</name>
</gene>
<evidence type="ECO:0000256" key="1">
    <source>
        <dbReference type="SAM" id="SignalP"/>
    </source>
</evidence>